<comment type="similarity">
    <text evidence="5">Belongs to the UPF0173 family.</text>
</comment>
<dbReference type="GO" id="GO:0016787">
    <property type="term" value="F:hydrolase activity"/>
    <property type="evidence" value="ECO:0007669"/>
    <property type="project" value="UniProtKB-UniRule"/>
</dbReference>
<evidence type="ECO:0000256" key="4">
    <source>
        <dbReference type="ARBA" id="ARBA00048505"/>
    </source>
</evidence>
<dbReference type="NCBIfam" id="NF001911">
    <property type="entry name" value="PRK00685.1"/>
    <property type="match status" value="1"/>
</dbReference>
<comment type="catalytic activity">
    <reaction evidence="4">
        <text>3',5'-cyclic UMP + H2O = UMP + H(+)</text>
        <dbReference type="Rhea" id="RHEA:70575"/>
        <dbReference type="ChEBI" id="CHEBI:15377"/>
        <dbReference type="ChEBI" id="CHEBI:15378"/>
        <dbReference type="ChEBI" id="CHEBI:57865"/>
        <dbReference type="ChEBI" id="CHEBI:184387"/>
    </reaction>
    <physiologicalReaction direction="left-to-right" evidence="4">
        <dbReference type="Rhea" id="RHEA:70576"/>
    </physiologicalReaction>
</comment>
<gene>
    <name evidence="7" type="ORF">BBD41_19315</name>
</gene>
<comment type="function">
    <text evidence="3">Counteracts the endogenous Pycsar antiviral defense system. Phosphodiesterase that enables metal-dependent hydrolysis of host cyclic nucleotide Pycsar defense signals such as cCMP and cUMP.</text>
</comment>
<name>A0A1B2E3J4_9BACL</name>
<dbReference type="SMART" id="SM00849">
    <property type="entry name" value="Lactamase_B"/>
    <property type="match status" value="1"/>
</dbReference>
<organism evidence="7">
    <name type="scientific">Paenibacillus ihbetae</name>
    <dbReference type="NCBI Taxonomy" id="1870820"/>
    <lineage>
        <taxon>Bacteria</taxon>
        <taxon>Bacillati</taxon>
        <taxon>Bacillota</taxon>
        <taxon>Bacilli</taxon>
        <taxon>Bacillales</taxon>
        <taxon>Paenibacillaceae</taxon>
        <taxon>Paenibacillus</taxon>
    </lineage>
</organism>
<evidence type="ECO:0000256" key="1">
    <source>
        <dbReference type="ARBA" id="ARBA00022801"/>
    </source>
</evidence>
<dbReference type="InterPro" id="IPR001279">
    <property type="entry name" value="Metallo-B-lactamas"/>
</dbReference>
<evidence type="ECO:0000256" key="5">
    <source>
        <dbReference type="HAMAP-Rule" id="MF_00457"/>
    </source>
</evidence>
<dbReference type="PANTHER" id="PTHR43546">
    <property type="entry name" value="UPF0173 METAL-DEPENDENT HYDROLASE MJ1163-RELATED"/>
    <property type="match status" value="1"/>
</dbReference>
<dbReference type="InterPro" id="IPR022877">
    <property type="entry name" value="UPF0173"/>
</dbReference>
<dbReference type="SUPFAM" id="SSF56281">
    <property type="entry name" value="Metallo-hydrolase/oxidoreductase"/>
    <property type="match status" value="1"/>
</dbReference>
<dbReference type="PANTHER" id="PTHR43546:SF3">
    <property type="entry name" value="UPF0173 METAL-DEPENDENT HYDROLASE MJ1163"/>
    <property type="match status" value="1"/>
</dbReference>
<dbReference type="InterPro" id="IPR036866">
    <property type="entry name" value="RibonucZ/Hydroxyglut_hydro"/>
</dbReference>
<dbReference type="Gene3D" id="3.60.15.10">
    <property type="entry name" value="Ribonuclease Z/Hydroxyacylglutathione hydrolase-like"/>
    <property type="match status" value="1"/>
</dbReference>
<dbReference type="HAMAP" id="MF_00457">
    <property type="entry name" value="UPF0173"/>
    <property type="match status" value="1"/>
</dbReference>
<reference evidence="7" key="1">
    <citation type="submission" date="2016-08" db="EMBL/GenBank/DDBJ databases">
        <title>Complete Genome Seqeunce of Paenibacillus sp. nov. IHBB 9852 from high altitute lake of Indian trans-Himalayas.</title>
        <authorList>
            <person name="Kiran S."/>
            <person name="Swarnkar M.K."/>
            <person name="Rana A."/>
            <person name="Tewari R."/>
            <person name="Gulati A."/>
        </authorList>
    </citation>
    <scope>NUCLEOTIDE SEQUENCE [LARGE SCALE GENOMIC DNA]</scope>
    <source>
        <strain evidence="7">IHBB 9852</strain>
    </source>
</reference>
<dbReference type="AlphaFoldDB" id="A0A1B2E3J4"/>
<accession>A0A1B2E3J4</accession>
<evidence type="ECO:0000259" key="6">
    <source>
        <dbReference type="SMART" id="SM00849"/>
    </source>
</evidence>
<dbReference type="KEGG" id="pib:BBD41_19315"/>
<evidence type="ECO:0000313" key="7">
    <source>
        <dbReference type="EMBL" id="ANY74545.1"/>
    </source>
</evidence>
<proteinExistence type="inferred from homology"/>
<dbReference type="EMBL" id="CP016809">
    <property type="protein sequence ID" value="ANY74545.1"/>
    <property type="molecule type" value="Genomic_DNA"/>
</dbReference>
<dbReference type="RefSeq" id="WP_099478500.1">
    <property type="nucleotide sequence ID" value="NZ_CP016809.1"/>
</dbReference>
<dbReference type="InterPro" id="IPR050114">
    <property type="entry name" value="UPF0173_UPF0282_UlaG_hydrolase"/>
</dbReference>
<dbReference type="Pfam" id="PF00753">
    <property type="entry name" value="Lactamase_B"/>
    <property type="match status" value="1"/>
</dbReference>
<sequence length="227" mass="24124">MKITYYGHSSILVEAGGKSVIIDPFLSGNPGSGISPSDVKVDAVVLTHGHSDHFGDCIEIAKNNDCPVIAVYELAVYCGNQGLKSYGMNIGGSAQFDGFKVKYTPAFHSSSISTGDTWIYAGQPGGVILTMGDKQFYHAGDTSLFGDMKLIGEMHSIDAAALPIGDMLTMGPEDALLAAQWIRTKHVIPVHYDTFPGIRQDAQAFCDELAKTGVSGHPLKAGESLEI</sequence>
<protein>
    <recommendedName>
        <fullName evidence="5">UPF0173 metal-dependent hydrolase BBD41_19315</fullName>
    </recommendedName>
</protein>
<evidence type="ECO:0000256" key="3">
    <source>
        <dbReference type="ARBA" id="ARBA00034301"/>
    </source>
</evidence>
<comment type="catalytic activity">
    <reaction evidence="2">
        <text>3',5'-cyclic CMP + H2O = CMP + H(+)</text>
        <dbReference type="Rhea" id="RHEA:72675"/>
        <dbReference type="ChEBI" id="CHEBI:15377"/>
        <dbReference type="ChEBI" id="CHEBI:15378"/>
        <dbReference type="ChEBI" id="CHEBI:58003"/>
        <dbReference type="ChEBI" id="CHEBI:60377"/>
    </reaction>
    <physiologicalReaction direction="left-to-right" evidence="2">
        <dbReference type="Rhea" id="RHEA:72676"/>
    </physiologicalReaction>
</comment>
<feature type="domain" description="Metallo-beta-lactamase" evidence="6">
    <location>
        <begin position="7"/>
        <end position="191"/>
    </location>
</feature>
<evidence type="ECO:0000256" key="2">
    <source>
        <dbReference type="ARBA" id="ARBA00034221"/>
    </source>
</evidence>
<keyword evidence="1 5" id="KW-0378">Hydrolase</keyword>